<dbReference type="AlphaFoldDB" id="A0AAN5ID13"/>
<proteinExistence type="predicted"/>
<keyword evidence="1" id="KW-0812">Transmembrane</keyword>
<dbReference type="Pfam" id="PF10318">
    <property type="entry name" value="7TM_GPCR_Srh"/>
    <property type="match status" value="1"/>
</dbReference>
<organism evidence="2 3">
    <name type="scientific">Pristionchus mayeri</name>
    <dbReference type="NCBI Taxonomy" id="1317129"/>
    <lineage>
        <taxon>Eukaryota</taxon>
        <taxon>Metazoa</taxon>
        <taxon>Ecdysozoa</taxon>
        <taxon>Nematoda</taxon>
        <taxon>Chromadorea</taxon>
        <taxon>Rhabditida</taxon>
        <taxon>Rhabditina</taxon>
        <taxon>Diplogasteromorpha</taxon>
        <taxon>Diplogasteroidea</taxon>
        <taxon>Neodiplogasteridae</taxon>
        <taxon>Pristionchus</taxon>
    </lineage>
</organism>
<keyword evidence="3" id="KW-1185">Reference proteome</keyword>
<keyword evidence="1" id="KW-1133">Transmembrane helix</keyword>
<dbReference type="InterPro" id="IPR019422">
    <property type="entry name" value="7TM_GPCR_serpentine_rcpt_Srh"/>
</dbReference>
<evidence type="ECO:0000313" key="2">
    <source>
        <dbReference type="EMBL" id="GMR58141.1"/>
    </source>
</evidence>
<dbReference type="Proteomes" id="UP001328107">
    <property type="component" value="Unassembled WGS sequence"/>
</dbReference>
<name>A0AAN5ID13_9BILA</name>
<keyword evidence="1" id="KW-0472">Membrane</keyword>
<feature type="non-terminal residue" evidence="2">
    <location>
        <position position="1"/>
    </location>
</feature>
<feature type="transmembrane region" description="Helical" evidence="1">
    <location>
        <begin position="97"/>
        <end position="119"/>
    </location>
</feature>
<evidence type="ECO:0000256" key="1">
    <source>
        <dbReference type="SAM" id="Phobius"/>
    </source>
</evidence>
<feature type="transmembrane region" description="Helical" evidence="1">
    <location>
        <begin position="212"/>
        <end position="238"/>
    </location>
</feature>
<feature type="transmembrane region" description="Helical" evidence="1">
    <location>
        <begin position="244"/>
        <end position="265"/>
    </location>
</feature>
<feature type="transmembrane region" description="Helical" evidence="1">
    <location>
        <begin position="53"/>
        <end position="77"/>
    </location>
</feature>
<gene>
    <name evidence="2" type="ORF">PMAYCL1PPCAC_28336</name>
</gene>
<evidence type="ECO:0000313" key="3">
    <source>
        <dbReference type="Proteomes" id="UP001328107"/>
    </source>
</evidence>
<sequence length="272" mass="31061">QTHSGRSSEGYKFYLYQIVAWPFISQFCTLLGPVFVVPIFGSYHCIDFTDNPVIVHGIMCLWMLIVVFDIESILDGFKYRLRVLLWMFHPALVYNPFWIELALSSKLAAIIFVGWRIAPIGQHLKREEMRKYLVQDINRIPGYPILFHCQGMGGIPVRSGFRESMVILSGISIVICCYGTLVVSSILILMHVHKDRMSVATKRLHGRFISQLSLQALVPFVVLFCPIFALGTLIILEFHLRSNLAGYVIIVFLITHAPLTSIMTISQYKTYQ</sequence>
<comment type="caution">
    <text evidence="2">The sequence shown here is derived from an EMBL/GenBank/DDBJ whole genome shotgun (WGS) entry which is preliminary data.</text>
</comment>
<feature type="transmembrane region" description="Helical" evidence="1">
    <location>
        <begin position="20"/>
        <end position="41"/>
    </location>
</feature>
<accession>A0AAN5ID13</accession>
<feature type="non-terminal residue" evidence="2">
    <location>
        <position position="272"/>
    </location>
</feature>
<evidence type="ECO:0008006" key="4">
    <source>
        <dbReference type="Google" id="ProtNLM"/>
    </source>
</evidence>
<reference evidence="3" key="1">
    <citation type="submission" date="2022-10" db="EMBL/GenBank/DDBJ databases">
        <title>Genome assembly of Pristionchus species.</title>
        <authorList>
            <person name="Yoshida K."/>
            <person name="Sommer R.J."/>
        </authorList>
    </citation>
    <scope>NUCLEOTIDE SEQUENCE [LARGE SCALE GENOMIC DNA]</scope>
    <source>
        <strain evidence="3">RS5460</strain>
    </source>
</reference>
<feature type="transmembrane region" description="Helical" evidence="1">
    <location>
        <begin position="167"/>
        <end position="192"/>
    </location>
</feature>
<protein>
    <recommendedName>
        <fullName evidence="4">G protein-coupled receptor</fullName>
    </recommendedName>
</protein>
<dbReference type="EMBL" id="BTRK01000006">
    <property type="protein sequence ID" value="GMR58141.1"/>
    <property type="molecule type" value="Genomic_DNA"/>
</dbReference>